<dbReference type="RefSeq" id="WP_080488434.1">
    <property type="nucleotide sequence ID" value="NZ_RBPB01000227.1"/>
</dbReference>
<keyword evidence="5" id="KW-0489">Methyltransferase</keyword>
<feature type="domain" description="GCVT N-terminal" evidence="3">
    <location>
        <begin position="29"/>
        <end position="231"/>
    </location>
</feature>
<dbReference type="PANTHER" id="PTHR43757">
    <property type="entry name" value="AMINOMETHYLTRANSFERASE"/>
    <property type="match status" value="1"/>
</dbReference>
<evidence type="ECO:0000313" key="5">
    <source>
        <dbReference type="EMBL" id="RMN98232.1"/>
    </source>
</evidence>
<dbReference type="PIRSF" id="PIRSF006487">
    <property type="entry name" value="GcvT"/>
    <property type="match status" value="1"/>
</dbReference>
<sequence>MAKASDYRAFASVVPHYASTTTGNTPEYTGWMDEQMSWKTTCYMGDWSFVPQIRIKGPDALKLFTDLSTNSFDSMPLNRAKHCIQCNEEGKVISEGVLFRHAEDDFEYQCGTPQWVYYHLKSKGYNAEASFPVSYKMQISGPNALGLCEKLAGESLRDVKFMYTKKCKVKNLDVTFLRQGMAGEIGFELQGPITERDQLIATVMELAPEFGMRRLGARNLMINHLEACYPTGSMHFYNALSDVSRQAYLDFMADDKNLPDAWRGTPFETVLRFNFSGAFTGSWDGEDLTDLYRSPVEMGWGKNIAFDHDFIGRQALEVELETPRRKVVTLEFNSEDVKAVHASLFSDGEVYRQFEYPDIPHQMAWTDLILKDGKTVGHATHPGYSLYFRKVLALSFIDVAHAEPGTEVEVLWGDPGTPQIKLRATVARAPYKQDTRRADLTKL</sequence>
<dbReference type="GO" id="GO:0008168">
    <property type="term" value="F:methyltransferase activity"/>
    <property type="evidence" value="ECO:0007669"/>
    <property type="project" value="UniProtKB-KW"/>
</dbReference>
<dbReference type="InterPro" id="IPR029043">
    <property type="entry name" value="GcvT/YgfZ_C"/>
</dbReference>
<dbReference type="Pfam" id="PF08669">
    <property type="entry name" value="GCV_T_C"/>
    <property type="match status" value="1"/>
</dbReference>
<keyword evidence="5" id="KW-0808">Transferase</keyword>
<comment type="caution">
    <text evidence="5">The sequence shown here is derived from an EMBL/GenBank/DDBJ whole genome shotgun (WGS) entry which is preliminary data.</text>
</comment>
<dbReference type="GO" id="GO:0008483">
    <property type="term" value="F:transaminase activity"/>
    <property type="evidence" value="ECO:0007669"/>
    <property type="project" value="UniProtKB-KW"/>
</dbReference>
<dbReference type="GO" id="GO:0005829">
    <property type="term" value="C:cytosol"/>
    <property type="evidence" value="ECO:0007669"/>
    <property type="project" value="TreeGrafter"/>
</dbReference>
<accession>A0A3M3RP78</accession>
<gene>
    <name evidence="5" type="ORF">ALQ49_04476</name>
</gene>
<organism evidence="5 6">
    <name type="scientific">Pseudomonas syringae pv. apii</name>
    <dbReference type="NCBI Taxonomy" id="81036"/>
    <lineage>
        <taxon>Bacteria</taxon>
        <taxon>Pseudomonadati</taxon>
        <taxon>Pseudomonadota</taxon>
        <taxon>Gammaproteobacteria</taxon>
        <taxon>Pseudomonadales</taxon>
        <taxon>Pseudomonadaceae</taxon>
        <taxon>Pseudomonas</taxon>
    </lineage>
</organism>
<evidence type="ECO:0000256" key="2">
    <source>
        <dbReference type="PIRSR" id="PIRSR006487-1"/>
    </source>
</evidence>
<dbReference type="Pfam" id="PF01571">
    <property type="entry name" value="GCV_T"/>
    <property type="match status" value="1"/>
</dbReference>
<keyword evidence="1" id="KW-0032">Aminotransferase</keyword>
<evidence type="ECO:0000259" key="3">
    <source>
        <dbReference type="Pfam" id="PF01571"/>
    </source>
</evidence>
<evidence type="ECO:0000313" key="6">
    <source>
        <dbReference type="Proteomes" id="UP000278062"/>
    </source>
</evidence>
<evidence type="ECO:0000259" key="4">
    <source>
        <dbReference type="Pfam" id="PF08669"/>
    </source>
</evidence>
<dbReference type="AlphaFoldDB" id="A0A3M3RP78"/>
<feature type="binding site" evidence="2">
    <location>
        <position position="188"/>
    </location>
    <ligand>
        <name>substrate</name>
    </ligand>
</feature>
<dbReference type="GO" id="GO:0032259">
    <property type="term" value="P:methylation"/>
    <property type="evidence" value="ECO:0007669"/>
    <property type="project" value="UniProtKB-KW"/>
</dbReference>
<dbReference type="InterPro" id="IPR013977">
    <property type="entry name" value="GcvT_C"/>
</dbReference>
<dbReference type="InterPro" id="IPR028896">
    <property type="entry name" value="GcvT/YgfZ/DmdA"/>
</dbReference>
<reference evidence="5 6" key="1">
    <citation type="submission" date="2018-08" db="EMBL/GenBank/DDBJ databases">
        <title>Recombination of ecologically and evolutionarily significant loci maintains genetic cohesion in the Pseudomonas syringae species complex.</title>
        <authorList>
            <person name="Dillon M."/>
            <person name="Thakur S."/>
            <person name="Almeida R.N.D."/>
            <person name="Weir B.S."/>
            <person name="Guttman D.S."/>
        </authorList>
    </citation>
    <scope>NUCLEOTIDE SEQUENCE [LARGE SCALE GENOMIC DNA]</scope>
    <source>
        <strain evidence="5 6">1089_5</strain>
    </source>
</reference>
<feature type="domain" description="Aminomethyltransferase C-terminal" evidence="4">
    <location>
        <begin position="368"/>
        <end position="411"/>
    </location>
</feature>
<dbReference type="InterPro" id="IPR006222">
    <property type="entry name" value="GCVT_N"/>
</dbReference>
<dbReference type="EMBL" id="RBPL01000054">
    <property type="protein sequence ID" value="RMN98232.1"/>
    <property type="molecule type" value="Genomic_DNA"/>
</dbReference>
<dbReference type="SUPFAM" id="SSF101790">
    <property type="entry name" value="Aminomethyltransferase beta-barrel domain"/>
    <property type="match status" value="1"/>
</dbReference>
<dbReference type="SUPFAM" id="SSF103025">
    <property type="entry name" value="Folate-binding domain"/>
    <property type="match status" value="1"/>
</dbReference>
<protein>
    <submittedName>
        <fullName evidence="5">Putative Aminomethyltransferase</fullName>
    </submittedName>
</protein>
<dbReference type="Gene3D" id="3.30.1360.120">
    <property type="entry name" value="Probable tRNA modification gtpase trme, domain 1"/>
    <property type="match status" value="1"/>
</dbReference>
<evidence type="ECO:0000256" key="1">
    <source>
        <dbReference type="ARBA" id="ARBA00022576"/>
    </source>
</evidence>
<proteinExistence type="predicted"/>
<dbReference type="Proteomes" id="UP000278062">
    <property type="component" value="Unassembled WGS sequence"/>
</dbReference>
<name>A0A3M3RP78_9PSED</name>
<dbReference type="InterPro" id="IPR027266">
    <property type="entry name" value="TrmE/GcvT-like"/>
</dbReference>
<dbReference type="PANTHER" id="PTHR43757:SF2">
    <property type="entry name" value="AMINOMETHYLTRANSFERASE, MITOCHONDRIAL"/>
    <property type="match status" value="1"/>
</dbReference>